<evidence type="ECO:0000313" key="3">
    <source>
        <dbReference type="EMBL" id="EPF13609.1"/>
    </source>
</evidence>
<dbReference type="GO" id="GO:0016020">
    <property type="term" value="C:membrane"/>
    <property type="evidence" value="ECO:0007669"/>
    <property type="project" value="UniProtKB-SubCell"/>
</dbReference>
<comment type="caution">
    <text evidence="3">The sequence shown here is derived from an EMBL/GenBank/DDBJ whole genome shotgun (WGS) entry which is preliminary data.</text>
</comment>
<gene>
    <name evidence="3" type="ORF">HMPREF0201_03797</name>
</gene>
<protein>
    <submittedName>
        <fullName evidence="3">Prepilin-type cleavage/methylation protein</fullName>
    </submittedName>
</protein>
<reference evidence="3 4" key="1">
    <citation type="submission" date="2013-04" db="EMBL/GenBank/DDBJ databases">
        <authorList>
            <person name="Weinstock G."/>
            <person name="Sodergren E."/>
            <person name="Lobos E.A."/>
            <person name="Fulton L."/>
            <person name="Fulton R."/>
            <person name="Courtney L."/>
            <person name="Fronick C."/>
            <person name="O'Laughlin M."/>
            <person name="Godfrey J."/>
            <person name="Wilson R.M."/>
            <person name="Miner T."/>
            <person name="Farmer C."/>
            <person name="Delehaunty K."/>
            <person name="Cordes M."/>
            <person name="Minx P."/>
            <person name="Tomlinson C."/>
            <person name="Chen J."/>
            <person name="Wollam A."/>
            <person name="Pepin K.H."/>
            <person name="Palsikar V.B."/>
            <person name="Zhang X."/>
            <person name="Suruliraj S."/>
            <person name="Perna N.T."/>
            <person name="Plunkett G."/>
            <person name="Warren W."/>
            <person name="Mitreva M."/>
            <person name="Mardis E.R."/>
            <person name="Wilson R.K."/>
        </authorList>
    </citation>
    <scope>NUCLEOTIDE SEQUENCE [LARGE SCALE GENOMIC DNA]</scope>
    <source>
        <strain evidence="3 4">DSM 4568</strain>
    </source>
</reference>
<evidence type="ECO:0000256" key="2">
    <source>
        <dbReference type="SAM" id="Phobius"/>
    </source>
</evidence>
<dbReference type="AlphaFoldDB" id="S3JK36"/>
<keyword evidence="2" id="KW-0472">Membrane</keyword>
<dbReference type="STRING" id="566551.HMPREF0201_03797"/>
<comment type="subcellular location">
    <subcellularLocation>
        <location evidence="1">Membrane</location>
        <topology evidence="1">Single-pass membrane protein</topology>
    </subcellularLocation>
</comment>
<dbReference type="Pfam" id="PF07963">
    <property type="entry name" value="N_methyl"/>
    <property type="match status" value="1"/>
</dbReference>
<sequence length="156" mass="17676">MNRTQSGFSLVEMMVVMAIIAVLSAGGFHGWQQWQQRQRLWQTAQQLRHFLAHLRNDANWHNRTHLLKLEQNGENWILTSSQHLAGRAEGDARLQFSPEFKGISVEDISGGLGFYGVRNTAWPGHIVLKSPAGKWKVTLSVWGRTRLCEVAEGKLC</sequence>
<feature type="transmembrane region" description="Helical" evidence="2">
    <location>
        <begin position="6"/>
        <end position="31"/>
    </location>
</feature>
<evidence type="ECO:0000313" key="4">
    <source>
        <dbReference type="Proteomes" id="UP000014585"/>
    </source>
</evidence>
<dbReference type="NCBIfam" id="NF007800">
    <property type="entry name" value="PRK10506.1"/>
    <property type="match status" value="1"/>
</dbReference>
<dbReference type="PATRIC" id="fig|566551.4.peg.3462"/>
<dbReference type="Proteomes" id="UP000014585">
    <property type="component" value="Unassembled WGS sequence"/>
</dbReference>
<keyword evidence="2" id="KW-1133">Transmembrane helix</keyword>
<dbReference type="HOGENOM" id="CLU_118590_1_0_6"/>
<keyword evidence="2" id="KW-0812">Transmembrane</keyword>
<dbReference type="InterPro" id="IPR012902">
    <property type="entry name" value="N_methyl_site"/>
</dbReference>
<evidence type="ECO:0000256" key="1">
    <source>
        <dbReference type="ARBA" id="ARBA00004167"/>
    </source>
</evidence>
<dbReference type="RefSeq" id="WP_016538047.1">
    <property type="nucleotide sequence ID" value="NZ_KE161030.1"/>
</dbReference>
<name>S3JK36_9ENTR</name>
<dbReference type="EMBL" id="ATDT01000033">
    <property type="protein sequence ID" value="EPF13609.1"/>
    <property type="molecule type" value="Genomic_DNA"/>
</dbReference>
<dbReference type="InterPro" id="IPR045584">
    <property type="entry name" value="Pilin-like"/>
</dbReference>
<dbReference type="Gene3D" id="3.30.700.10">
    <property type="entry name" value="Glycoprotein, Type 4 Pilin"/>
    <property type="match status" value="1"/>
</dbReference>
<organism evidence="3 4">
    <name type="scientific">Cedecea davisae DSM 4568</name>
    <dbReference type="NCBI Taxonomy" id="566551"/>
    <lineage>
        <taxon>Bacteria</taxon>
        <taxon>Pseudomonadati</taxon>
        <taxon>Pseudomonadota</taxon>
        <taxon>Gammaproteobacteria</taxon>
        <taxon>Enterobacterales</taxon>
        <taxon>Enterobacteriaceae</taxon>
        <taxon>Cedecea</taxon>
    </lineage>
</organism>
<dbReference type="NCBIfam" id="TIGR02532">
    <property type="entry name" value="IV_pilin_GFxxxE"/>
    <property type="match status" value="1"/>
</dbReference>
<proteinExistence type="predicted"/>
<dbReference type="SUPFAM" id="SSF54523">
    <property type="entry name" value="Pili subunits"/>
    <property type="match status" value="1"/>
</dbReference>
<accession>S3JK36</accession>
<dbReference type="OrthoDB" id="6241267at2"/>